<dbReference type="HAMAP" id="MF_00122">
    <property type="entry name" value="GatC"/>
    <property type="match status" value="1"/>
</dbReference>
<dbReference type="GO" id="GO:0050567">
    <property type="term" value="F:glutaminyl-tRNA synthase (glutamine-hydrolyzing) activity"/>
    <property type="evidence" value="ECO:0007669"/>
    <property type="project" value="UniProtKB-UniRule"/>
</dbReference>
<dbReference type="GO" id="GO:0016740">
    <property type="term" value="F:transferase activity"/>
    <property type="evidence" value="ECO:0007669"/>
    <property type="project" value="UniProtKB-KW"/>
</dbReference>
<evidence type="ECO:0000313" key="7">
    <source>
        <dbReference type="EMBL" id="ADZ85914.1"/>
    </source>
</evidence>
<dbReference type="RefSeq" id="WP_013659184.1">
    <property type="nucleotide sequence ID" value="NC_015275.1"/>
</dbReference>
<name>F2JNM5_CELLD</name>
<dbReference type="SUPFAM" id="SSF141000">
    <property type="entry name" value="Glu-tRNAGln amidotransferase C subunit"/>
    <property type="match status" value="1"/>
</dbReference>
<evidence type="ECO:0000256" key="1">
    <source>
        <dbReference type="ARBA" id="ARBA00010757"/>
    </source>
</evidence>
<dbReference type="InterPro" id="IPR003837">
    <property type="entry name" value="GatC"/>
</dbReference>
<dbReference type="GO" id="GO:0006450">
    <property type="term" value="P:regulation of translational fidelity"/>
    <property type="evidence" value="ECO:0007669"/>
    <property type="project" value="InterPro"/>
</dbReference>
<evidence type="ECO:0000256" key="2">
    <source>
        <dbReference type="ARBA" id="ARBA00011123"/>
    </source>
</evidence>
<dbReference type="EC" id="6.3.5.-" evidence="6"/>
<comment type="function">
    <text evidence="3 6">Allows the formation of correctly charged Asn-tRNA(Asn) or Gln-tRNA(Gln) through the transamidation of misacylated Asp-tRNA(Asn) or Glu-tRNA(Gln) in organisms which lack either or both of asparaginyl-tRNA or glutaminyl-tRNA synthetases. The reaction takes place in the presence of glutamine and ATP through an activated phospho-Asp-tRNA(Asn) or phospho-Glu-tRNA(Gln).</text>
</comment>
<dbReference type="GO" id="GO:0050566">
    <property type="term" value="F:asparaginyl-tRNA synthase (glutamine-hydrolyzing) activity"/>
    <property type="evidence" value="ECO:0007669"/>
    <property type="project" value="RHEA"/>
</dbReference>
<comment type="similarity">
    <text evidence="1 6">Belongs to the GatC family.</text>
</comment>
<keyword evidence="6" id="KW-0547">Nucleotide-binding</keyword>
<keyword evidence="6" id="KW-0648">Protein biosynthesis</keyword>
<dbReference type="AlphaFoldDB" id="F2JNM5"/>
<gene>
    <name evidence="6" type="primary">gatC</name>
    <name evidence="7" type="ordered locus">Clole_4242</name>
</gene>
<dbReference type="KEGG" id="cle:Clole_4242"/>
<dbReference type="NCBIfam" id="TIGR00135">
    <property type="entry name" value="gatC"/>
    <property type="match status" value="1"/>
</dbReference>
<dbReference type="PANTHER" id="PTHR15004">
    <property type="entry name" value="GLUTAMYL-TRNA(GLN) AMIDOTRANSFERASE SUBUNIT C, MITOCHONDRIAL"/>
    <property type="match status" value="1"/>
</dbReference>
<dbReference type="Pfam" id="PF02686">
    <property type="entry name" value="GatC"/>
    <property type="match status" value="1"/>
</dbReference>
<dbReference type="PANTHER" id="PTHR15004:SF0">
    <property type="entry name" value="GLUTAMYL-TRNA(GLN) AMIDOTRANSFERASE SUBUNIT C, MITOCHONDRIAL"/>
    <property type="match status" value="1"/>
</dbReference>
<dbReference type="EMBL" id="CP002582">
    <property type="protein sequence ID" value="ADZ85914.1"/>
    <property type="molecule type" value="Genomic_DNA"/>
</dbReference>
<protein>
    <recommendedName>
        <fullName evidence="6">Aspartyl/glutamyl-tRNA(Asn/Gln) amidotransferase subunit C</fullName>
        <shortName evidence="6">Asp/Glu-ADT subunit C</shortName>
        <ecNumber evidence="6">6.3.5.-</ecNumber>
    </recommendedName>
</protein>
<evidence type="ECO:0000256" key="5">
    <source>
        <dbReference type="ARBA" id="ARBA00047913"/>
    </source>
</evidence>
<dbReference type="InterPro" id="IPR036113">
    <property type="entry name" value="Asp/Glu-ADT_sf_sub_c"/>
</dbReference>
<comment type="subunit">
    <text evidence="2 6">Heterotrimer of A, B and C subunits.</text>
</comment>
<evidence type="ECO:0000256" key="4">
    <source>
        <dbReference type="ARBA" id="ARBA00047380"/>
    </source>
</evidence>
<keyword evidence="6" id="KW-0436">Ligase</keyword>
<organism evidence="7 8">
    <name type="scientific">Cellulosilyticum lentocellum (strain ATCC 49066 / DSM 5427 / NCIMB 11756 / RHM5)</name>
    <name type="common">Clostridium lentocellum</name>
    <dbReference type="NCBI Taxonomy" id="642492"/>
    <lineage>
        <taxon>Bacteria</taxon>
        <taxon>Bacillati</taxon>
        <taxon>Bacillota</taxon>
        <taxon>Clostridia</taxon>
        <taxon>Lachnospirales</taxon>
        <taxon>Cellulosilyticaceae</taxon>
        <taxon>Cellulosilyticum</taxon>
    </lineage>
</organism>
<comment type="catalytic activity">
    <reaction evidence="4 6">
        <text>L-aspartyl-tRNA(Asn) + L-glutamine + ATP + H2O = L-asparaginyl-tRNA(Asn) + L-glutamate + ADP + phosphate + 2 H(+)</text>
        <dbReference type="Rhea" id="RHEA:14513"/>
        <dbReference type="Rhea" id="RHEA-COMP:9674"/>
        <dbReference type="Rhea" id="RHEA-COMP:9677"/>
        <dbReference type="ChEBI" id="CHEBI:15377"/>
        <dbReference type="ChEBI" id="CHEBI:15378"/>
        <dbReference type="ChEBI" id="CHEBI:29985"/>
        <dbReference type="ChEBI" id="CHEBI:30616"/>
        <dbReference type="ChEBI" id="CHEBI:43474"/>
        <dbReference type="ChEBI" id="CHEBI:58359"/>
        <dbReference type="ChEBI" id="CHEBI:78515"/>
        <dbReference type="ChEBI" id="CHEBI:78516"/>
        <dbReference type="ChEBI" id="CHEBI:456216"/>
    </reaction>
</comment>
<comment type="catalytic activity">
    <reaction evidence="5 6">
        <text>L-glutamyl-tRNA(Gln) + L-glutamine + ATP + H2O = L-glutaminyl-tRNA(Gln) + L-glutamate + ADP + phosphate + H(+)</text>
        <dbReference type="Rhea" id="RHEA:17521"/>
        <dbReference type="Rhea" id="RHEA-COMP:9681"/>
        <dbReference type="Rhea" id="RHEA-COMP:9684"/>
        <dbReference type="ChEBI" id="CHEBI:15377"/>
        <dbReference type="ChEBI" id="CHEBI:15378"/>
        <dbReference type="ChEBI" id="CHEBI:29985"/>
        <dbReference type="ChEBI" id="CHEBI:30616"/>
        <dbReference type="ChEBI" id="CHEBI:43474"/>
        <dbReference type="ChEBI" id="CHEBI:58359"/>
        <dbReference type="ChEBI" id="CHEBI:78520"/>
        <dbReference type="ChEBI" id="CHEBI:78521"/>
        <dbReference type="ChEBI" id="CHEBI:456216"/>
    </reaction>
</comment>
<dbReference type="Proteomes" id="UP000008467">
    <property type="component" value="Chromosome"/>
</dbReference>
<reference evidence="7 8" key="1">
    <citation type="journal article" date="2011" name="J. Bacteriol.">
        <title>Complete genome sequence of the cellulose-degrading bacterium Cellulosilyticum lentocellum.</title>
        <authorList>
            <consortium name="US DOE Joint Genome Institute"/>
            <person name="Miller D.A."/>
            <person name="Suen G."/>
            <person name="Bruce D."/>
            <person name="Copeland A."/>
            <person name="Cheng J.F."/>
            <person name="Detter C."/>
            <person name="Goodwin L.A."/>
            <person name="Han C.S."/>
            <person name="Hauser L.J."/>
            <person name="Land M.L."/>
            <person name="Lapidus A."/>
            <person name="Lucas S."/>
            <person name="Meincke L."/>
            <person name="Pitluck S."/>
            <person name="Tapia R."/>
            <person name="Teshima H."/>
            <person name="Woyke T."/>
            <person name="Fox B.G."/>
            <person name="Angert E.R."/>
            <person name="Currie C.R."/>
        </authorList>
    </citation>
    <scope>NUCLEOTIDE SEQUENCE [LARGE SCALE GENOMIC DNA]</scope>
    <source>
        <strain evidence="8">ATCC 49066 / DSM 5427 / NCIMB 11756 / RHM5</strain>
    </source>
</reference>
<dbReference type="HOGENOM" id="CLU_105899_2_1_9"/>
<evidence type="ECO:0000256" key="6">
    <source>
        <dbReference type="HAMAP-Rule" id="MF_00122"/>
    </source>
</evidence>
<dbReference type="GO" id="GO:0005524">
    <property type="term" value="F:ATP binding"/>
    <property type="evidence" value="ECO:0007669"/>
    <property type="project" value="UniProtKB-KW"/>
</dbReference>
<keyword evidence="7" id="KW-0808">Transferase</keyword>
<keyword evidence="8" id="KW-1185">Reference proteome</keyword>
<sequence>MLDTDLITYLAKLSKIEIDETEKERLVSEMSAIVELMDTMNEVTMEGDENLNGEGVSLKDLRADEIVSSYDREVVLNNASHKKDGFFVVPKIME</sequence>
<evidence type="ECO:0000256" key="3">
    <source>
        <dbReference type="ARBA" id="ARBA00024799"/>
    </source>
</evidence>
<dbReference type="STRING" id="642492.Clole_4242"/>
<dbReference type="GO" id="GO:0006412">
    <property type="term" value="P:translation"/>
    <property type="evidence" value="ECO:0007669"/>
    <property type="project" value="UniProtKB-UniRule"/>
</dbReference>
<dbReference type="GO" id="GO:0070681">
    <property type="term" value="P:glutaminyl-tRNAGln biosynthesis via transamidation"/>
    <property type="evidence" value="ECO:0007669"/>
    <property type="project" value="TreeGrafter"/>
</dbReference>
<keyword evidence="6" id="KW-0067">ATP-binding</keyword>
<dbReference type="Gene3D" id="1.10.20.60">
    <property type="entry name" value="Glu-tRNAGln amidotransferase C subunit, N-terminal domain"/>
    <property type="match status" value="1"/>
</dbReference>
<dbReference type="eggNOG" id="COG0721">
    <property type="taxonomic scope" value="Bacteria"/>
</dbReference>
<proteinExistence type="inferred from homology"/>
<accession>F2JNM5</accession>
<evidence type="ECO:0000313" key="8">
    <source>
        <dbReference type="Proteomes" id="UP000008467"/>
    </source>
</evidence>